<dbReference type="InterPro" id="IPR001881">
    <property type="entry name" value="EGF-like_Ca-bd_dom"/>
</dbReference>
<dbReference type="PROSITE" id="PS00010">
    <property type="entry name" value="ASX_HYDROXYL"/>
    <property type="match status" value="2"/>
</dbReference>
<comment type="caution">
    <text evidence="9">The sequence shown here is derived from an EMBL/GenBank/DDBJ whole genome shotgun (WGS) entry which is preliminary data.</text>
</comment>
<dbReference type="InterPro" id="IPR000152">
    <property type="entry name" value="EGF-type_Asp/Asn_hydroxyl_site"/>
</dbReference>
<accession>A0AAU9WSB7</accession>
<keyword evidence="2" id="KW-0732">Signal</keyword>
<proteinExistence type="predicted"/>
<evidence type="ECO:0000259" key="8">
    <source>
        <dbReference type="PROSITE" id="PS50948"/>
    </source>
</evidence>
<evidence type="ECO:0000256" key="1">
    <source>
        <dbReference type="ARBA" id="ARBA00022536"/>
    </source>
</evidence>
<dbReference type="AlphaFoldDB" id="A0AAU9WSB7"/>
<feature type="compositionally biased region" description="Gly residues" evidence="6">
    <location>
        <begin position="399"/>
        <end position="408"/>
    </location>
</feature>
<evidence type="ECO:0000313" key="10">
    <source>
        <dbReference type="Proteomes" id="UP001159428"/>
    </source>
</evidence>
<feature type="region of interest" description="Disordered" evidence="6">
    <location>
        <begin position="330"/>
        <end position="408"/>
    </location>
</feature>
<dbReference type="InterPro" id="IPR000742">
    <property type="entry name" value="EGF"/>
</dbReference>
<dbReference type="PANTHER" id="PTHR24050">
    <property type="entry name" value="PA14 DOMAIN-CONTAINING PROTEIN"/>
    <property type="match status" value="1"/>
</dbReference>
<feature type="domain" description="EGF-like" evidence="7">
    <location>
        <begin position="150"/>
        <end position="190"/>
    </location>
</feature>
<evidence type="ECO:0000256" key="4">
    <source>
        <dbReference type="ARBA" id="ARBA00023157"/>
    </source>
</evidence>
<feature type="compositionally biased region" description="Polar residues" evidence="6">
    <location>
        <begin position="350"/>
        <end position="363"/>
    </location>
</feature>
<evidence type="ECO:0000256" key="6">
    <source>
        <dbReference type="SAM" id="MobiDB-lite"/>
    </source>
</evidence>
<dbReference type="SUPFAM" id="SSF57184">
    <property type="entry name" value="Growth factor receptor domain"/>
    <property type="match status" value="1"/>
</dbReference>
<dbReference type="CDD" id="cd00054">
    <property type="entry name" value="EGF_CA"/>
    <property type="match status" value="2"/>
</dbReference>
<dbReference type="InterPro" id="IPR009030">
    <property type="entry name" value="Growth_fac_rcpt_cys_sf"/>
</dbReference>
<dbReference type="GO" id="GO:0005509">
    <property type="term" value="F:calcium ion binding"/>
    <property type="evidence" value="ECO:0007669"/>
    <property type="project" value="InterPro"/>
</dbReference>
<dbReference type="PROSITE" id="PS50948">
    <property type="entry name" value="PAN"/>
    <property type="match status" value="1"/>
</dbReference>
<keyword evidence="3" id="KW-0677">Repeat</keyword>
<feature type="domain" description="Apple" evidence="8">
    <location>
        <begin position="3"/>
        <end position="87"/>
    </location>
</feature>
<dbReference type="PROSITE" id="PS50026">
    <property type="entry name" value="EGF_3"/>
    <property type="match status" value="3"/>
</dbReference>
<comment type="caution">
    <text evidence="5">Lacks conserved residue(s) required for the propagation of feature annotation.</text>
</comment>
<sequence length="486" mass="50867">GNCRNLKFTSFPKTGYRLENHTVRTIEVFDEDLCRLQCYLEPNCVSYNFHKLRQASGTHKCDLNNATIEHDEDLVKNETYIYRGAEVRMTFISQEYETFYSGHILFLLKSACASNPCRNNATCQAGFTHRDYQCLCAFGSGFEGHDCDRDIDECSSETNGCDENAECNNTLGSYKCICKDGFHGNGTNCKDLDECADGTHNCDVNAECNNTLGSYNCTCKDGFRGNGTSCKGFTAVFTTLGKSGTTGPVQIGSHYAGQDHDGQVTLSSGIQQWTVPYTGEYRIEAIGASGGYGEDSIIKNGGRGARMIGNFILTKDEIIHILVGQEGKKGKNNLKSAGGGGEQHLGCDASQDTTANAGNNSPLGSGEIGGQGGLTNDVNSGGGGGGFHSNGHNATSSSKGGGKGGSGYLQGGEGGKIFGGFGGGGGLRISNRGPGGGGGFTGGSGGANEDISCGGGGGSFNNGTNQQNECCYDSAGHGWVNITFLR</sequence>
<evidence type="ECO:0000256" key="5">
    <source>
        <dbReference type="PROSITE-ProRule" id="PRU00076"/>
    </source>
</evidence>
<dbReference type="Gene3D" id="2.10.25.10">
    <property type="entry name" value="Laminin"/>
    <property type="match status" value="3"/>
</dbReference>
<reference evidence="9 10" key="1">
    <citation type="submission" date="2022-05" db="EMBL/GenBank/DDBJ databases">
        <authorList>
            <consortium name="Genoscope - CEA"/>
            <person name="William W."/>
        </authorList>
    </citation>
    <scope>NUCLEOTIDE SEQUENCE [LARGE SCALE GENOMIC DNA]</scope>
</reference>
<dbReference type="InterPro" id="IPR003609">
    <property type="entry name" value="Pan_app"/>
</dbReference>
<dbReference type="PROSITE" id="PS01187">
    <property type="entry name" value="EGF_CA"/>
    <property type="match status" value="1"/>
</dbReference>
<evidence type="ECO:0000313" key="9">
    <source>
        <dbReference type="EMBL" id="CAH3124358.1"/>
    </source>
</evidence>
<evidence type="ECO:0000259" key="7">
    <source>
        <dbReference type="PROSITE" id="PS50026"/>
    </source>
</evidence>
<feature type="domain" description="EGF-like" evidence="7">
    <location>
        <begin position="108"/>
        <end position="148"/>
    </location>
</feature>
<dbReference type="SMART" id="SM00181">
    <property type="entry name" value="EGF"/>
    <property type="match status" value="3"/>
</dbReference>
<keyword evidence="10" id="KW-1185">Reference proteome</keyword>
<dbReference type="PROSITE" id="PS01186">
    <property type="entry name" value="EGF_2"/>
    <property type="match status" value="2"/>
</dbReference>
<feature type="disulfide bond" evidence="5">
    <location>
        <begin position="117"/>
        <end position="134"/>
    </location>
</feature>
<feature type="domain" description="EGF-like" evidence="7">
    <location>
        <begin position="191"/>
        <end position="231"/>
    </location>
</feature>
<dbReference type="InterPro" id="IPR018097">
    <property type="entry name" value="EGF_Ca-bd_CS"/>
</dbReference>
<dbReference type="Pfam" id="PF12947">
    <property type="entry name" value="EGF_3"/>
    <property type="match status" value="2"/>
</dbReference>
<dbReference type="SUPFAM" id="SSF57196">
    <property type="entry name" value="EGF/Laminin"/>
    <property type="match status" value="1"/>
</dbReference>
<dbReference type="InterPro" id="IPR052235">
    <property type="entry name" value="Nephronectin_domain"/>
</dbReference>
<dbReference type="SMART" id="SM00179">
    <property type="entry name" value="EGF_CA"/>
    <property type="match status" value="2"/>
</dbReference>
<feature type="compositionally biased region" description="Low complexity" evidence="6">
    <location>
        <begin position="389"/>
        <end position="398"/>
    </location>
</feature>
<dbReference type="Pfam" id="PF00024">
    <property type="entry name" value="PAN_1"/>
    <property type="match status" value="1"/>
</dbReference>
<protein>
    <submittedName>
        <fullName evidence="9">Uncharacterized protein</fullName>
    </submittedName>
</protein>
<dbReference type="FunFam" id="2.10.25.10:FF:000038">
    <property type="entry name" value="Fibrillin 2"/>
    <property type="match status" value="1"/>
</dbReference>
<evidence type="ECO:0000256" key="2">
    <source>
        <dbReference type="ARBA" id="ARBA00022729"/>
    </source>
</evidence>
<gene>
    <name evidence="9" type="ORF">PMEA_00011224</name>
</gene>
<keyword evidence="4 5" id="KW-1015">Disulfide bond</keyword>
<evidence type="ECO:0000256" key="3">
    <source>
        <dbReference type="ARBA" id="ARBA00022737"/>
    </source>
</evidence>
<dbReference type="Proteomes" id="UP001159428">
    <property type="component" value="Unassembled WGS sequence"/>
</dbReference>
<organism evidence="9 10">
    <name type="scientific">Pocillopora meandrina</name>
    <dbReference type="NCBI Taxonomy" id="46732"/>
    <lineage>
        <taxon>Eukaryota</taxon>
        <taxon>Metazoa</taxon>
        <taxon>Cnidaria</taxon>
        <taxon>Anthozoa</taxon>
        <taxon>Hexacorallia</taxon>
        <taxon>Scleractinia</taxon>
        <taxon>Astrocoeniina</taxon>
        <taxon>Pocilloporidae</taxon>
        <taxon>Pocillopora</taxon>
    </lineage>
</organism>
<feature type="non-terminal residue" evidence="9">
    <location>
        <position position="1"/>
    </location>
</feature>
<dbReference type="FunFam" id="2.10.25.10:FF:000653">
    <property type="entry name" value="Putative Fibrillin-1"/>
    <property type="match status" value="1"/>
</dbReference>
<dbReference type="PANTHER" id="PTHR24050:SF25">
    <property type="entry name" value="COMPLEMENT COMPONENT C1Q RECEPTOR"/>
    <property type="match status" value="1"/>
</dbReference>
<keyword evidence="1 5" id="KW-0245">EGF-like domain</keyword>
<dbReference type="EMBL" id="CALNXJ010000020">
    <property type="protein sequence ID" value="CAH3124358.1"/>
    <property type="molecule type" value="Genomic_DNA"/>
</dbReference>
<dbReference type="InterPro" id="IPR024731">
    <property type="entry name" value="NELL2-like_EGF"/>
</dbReference>
<name>A0AAU9WSB7_9CNID</name>